<organism evidence="3 4">
    <name type="scientific">Planotetraspora kaengkrachanensis</name>
    <dbReference type="NCBI Taxonomy" id="575193"/>
    <lineage>
        <taxon>Bacteria</taxon>
        <taxon>Bacillati</taxon>
        <taxon>Actinomycetota</taxon>
        <taxon>Actinomycetes</taxon>
        <taxon>Streptosporangiales</taxon>
        <taxon>Streptosporangiaceae</taxon>
        <taxon>Planotetraspora</taxon>
    </lineage>
</organism>
<gene>
    <name evidence="3" type="ORF">Pka01_26770</name>
</gene>
<evidence type="ECO:0000313" key="4">
    <source>
        <dbReference type="Proteomes" id="UP000630097"/>
    </source>
</evidence>
<keyword evidence="2" id="KW-0732">Signal</keyword>
<sequence length="339" mass="35486">MALRTRLFAAIGALLAIHVAGGAPAFALPPAAHAGEADGSLGIRLLEASSNRSDDSRARLYIVDHINPGTTISRRFEITNTSSTAQHIAIFPGAAEIQGNAFVPSADRDANELSTWVTVDRPQVVAPPHSRIPLTATISIPESASRGERYGGIWAQVRSAPAGPASGSTIRVVNGVGIRIYLDVGPGGDPPSDFRIESLLPGRTEDGLPTVRATVHNTGERALDLSGQMWLSEGPNGLQAGPFAAQVGTTLAPGSNAPVSVMLRQPLPDGPWKVALALESGRVHRTVTGTLTFPPRAASWGLPALLDSAPPWMLVAGGALAAVAILILAVRRLRRRLVW</sequence>
<dbReference type="AlphaFoldDB" id="A0A8J3LZE6"/>
<feature type="chain" id="PRO_5035185618" description="DUF916 domain-containing protein" evidence="2">
    <location>
        <begin position="26"/>
        <end position="339"/>
    </location>
</feature>
<keyword evidence="1" id="KW-0812">Transmembrane</keyword>
<keyword evidence="1" id="KW-0472">Membrane</keyword>
<evidence type="ECO:0000313" key="3">
    <source>
        <dbReference type="EMBL" id="GIG79550.1"/>
    </source>
</evidence>
<comment type="caution">
    <text evidence="3">The sequence shown here is derived from an EMBL/GenBank/DDBJ whole genome shotgun (WGS) entry which is preliminary data.</text>
</comment>
<evidence type="ECO:0008006" key="5">
    <source>
        <dbReference type="Google" id="ProtNLM"/>
    </source>
</evidence>
<name>A0A8J3LZE6_9ACTN</name>
<dbReference type="Proteomes" id="UP000630097">
    <property type="component" value="Unassembled WGS sequence"/>
</dbReference>
<accession>A0A8J3LZE6</accession>
<dbReference type="RefSeq" id="WP_239114941.1">
    <property type="nucleotide sequence ID" value="NZ_BAABHH010000016.1"/>
</dbReference>
<feature type="transmembrane region" description="Helical" evidence="1">
    <location>
        <begin position="312"/>
        <end position="330"/>
    </location>
</feature>
<evidence type="ECO:0000256" key="2">
    <source>
        <dbReference type="SAM" id="SignalP"/>
    </source>
</evidence>
<evidence type="ECO:0000256" key="1">
    <source>
        <dbReference type="SAM" id="Phobius"/>
    </source>
</evidence>
<protein>
    <recommendedName>
        <fullName evidence="5">DUF916 domain-containing protein</fullName>
    </recommendedName>
</protein>
<reference evidence="3 4" key="1">
    <citation type="submission" date="2021-01" db="EMBL/GenBank/DDBJ databases">
        <title>Whole genome shotgun sequence of Planotetraspora kaengkrachanensis NBRC 104272.</title>
        <authorList>
            <person name="Komaki H."/>
            <person name="Tamura T."/>
        </authorList>
    </citation>
    <scope>NUCLEOTIDE SEQUENCE [LARGE SCALE GENOMIC DNA]</scope>
    <source>
        <strain evidence="3 4">NBRC 104272</strain>
    </source>
</reference>
<keyword evidence="4" id="KW-1185">Reference proteome</keyword>
<keyword evidence="1" id="KW-1133">Transmembrane helix</keyword>
<dbReference type="EMBL" id="BONV01000009">
    <property type="protein sequence ID" value="GIG79550.1"/>
    <property type="molecule type" value="Genomic_DNA"/>
</dbReference>
<proteinExistence type="predicted"/>
<feature type="signal peptide" evidence="2">
    <location>
        <begin position="1"/>
        <end position="25"/>
    </location>
</feature>